<comment type="caution">
    <text evidence="2">The sequence shown here is derived from an EMBL/GenBank/DDBJ whole genome shotgun (WGS) entry which is preliminary data.</text>
</comment>
<dbReference type="EMBL" id="JACHNF010000001">
    <property type="protein sequence ID" value="MBB5980279.1"/>
    <property type="molecule type" value="Genomic_DNA"/>
</dbReference>
<dbReference type="RefSeq" id="WP_184835894.1">
    <property type="nucleotide sequence ID" value="NZ_BAAAVN010000007.1"/>
</dbReference>
<keyword evidence="3" id="KW-1185">Reference proteome</keyword>
<evidence type="ECO:0000256" key="1">
    <source>
        <dbReference type="SAM" id="MobiDB-lite"/>
    </source>
</evidence>
<name>A0A841DQX1_9ACTN</name>
<dbReference type="Proteomes" id="UP000558997">
    <property type="component" value="Unassembled WGS sequence"/>
</dbReference>
<accession>A0A841DQX1</accession>
<evidence type="ECO:0000313" key="3">
    <source>
        <dbReference type="Proteomes" id="UP000558997"/>
    </source>
</evidence>
<reference evidence="2 3" key="1">
    <citation type="submission" date="2020-08" db="EMBL/GenBank/DDBJ databases">
        <title>Sequencing the genomes of 1000 actinobacteria strains.</title>
        <authorList>
            <person name="Klenk H.-P."/>
        </authorList>
    </citation>
    <scope>NUCLEOTIDE SEQUENCE [LARGE SCALE GENOMIC DNA]</scope>
    <source>
        <strain evidence="2 3">DSM 17294</strain>
    </source>
</reference>
<organism evidence="2 3">
    <name type="scientific">Kribbella solani</name>
    <dbReference type="NCBI Taxonomy" id="236067"/>
    <lineage>
        <taxon>Bacteria</taxon>
        <taxon>Bacillati</taxon>
        <taxon>Actinomycetota</taxon>
        <taxon>Actinomycetes</taxon>
        <taxon>Propionibacteriales</taxon>
        <taxon>Kribbellaceae</taxon>
        <taxon>Kribbella</taxon>
    </lineage>
</organism>
<gene>
    <name evidence="2" type="ORF">HDA44_003620</name>
</gene>
<protein>
    <submittedName>
        <fullName evidence="2">Uncharacterized protein</fullName>
    </submittedName>
</protein>
<feature type="region of interest" description="Disordered" evidence="1">
    <location>
        <begin position="39"/>
        <end position="73"/>
    </location>
</feature>
<evidence type="ECO:0000313" key="2">
    <source>
        <dbReference type="EMBL" id="MBB5980279.1"/>
    </source>
</evidence>
<proteinExistence type="predicted"/>
<dbReference type="AlphaFoldDB" id="A0A841DQX1"/>
<sequence length="73" mass="7730">MVSERDEKAGKAANKAFELYTTEVNRAMDEAEVANKDVQAAAKKAGSKLGRSDGAQQQNLFGRRSGRGGSGRG</sequence>